<dbReference type="Proteomes" id="UP000789702">
    <property type="component" value="Unassembled WGS sequence"/>
</dbReference>
<dbReference type="EMBL" id="CAJVPU010002345">
    <property type="protein sequence ID" value="CAG8499518.1"/>
    <property type="molecule type" value="Genomic_DNA"/>
</dbReference>
<proteinExistence type="predicted"/>
<reference evidence="1" key="1">
    <citation type="submission" date="2021-06" db="EMBL/GenBank/DDBJ databases">
        <authorList>
            <person name="Kallberg Y."/>
            <person name="Tangrot J."/>
            <person name="Rosling A."/>
        </authorList>
    </citation>
    <scope>NUCLEOTIDE SEQUENCE</scope>
    <source>
        <strain evidence="1">IL203A</strain>
    </source>
</reference>
<gene>
    <name evidence="1" type="ORF">DHETER_LOCUS2940</name>
</gene>
<comment type="caution">
    <text evidence="1">The sequence shown here is derived from an EMBL/GenBank/DDBJ whole genome shotgun (WGS) entry which is preliminary data.</text>
</comment>
<organism evidence="1 2">
    <name type="scientific">Dentiscutata heterogama</name>
    <dbReference type="NCBI Taxonomy" id="1316150"/>
    <lineage>
        <taxon>Eukaryota</taxon>
        <taxon>Fungi</taxon>
        <taxon>Fungi incertae sedis</taxon>
        <taxon>Mucoromycota</taxon>
        <taxon>Glomeromycotina</taxon>
        <taxon>Glomeromycetes</taxon>
        <taxon>Diversisporales</taxon>
        <taxon>Gigasporaceae</taxon>
        <taxon>Dentiscutata</taxon>
    </lineage>
</organism>
<protein>
    <submittedName>
        <fullName evidence="1">16818_t:CDS:1</fullName>
    </submittedName>
</protein>
<sequence length="124" mass="14847">MTKKSNIELDLRVKDKEKSDSKELKNDMTKELVQELEKILLVIPVLINTEIIENIQGLSKSNKHKEIPIRAWSRERRDKDMLKERCFLNKKENSRKHILGLNKFKKRETNEAVRDHIQKPRIEF</sequence>
<keyword evidence="2" id="KW-1185">Reference proteome</keyword>
<accession>A0ACA9KZR5</accession>
<evidence type="ECO:0000313" key="2">
    <source>
        <dbReference type="Proteomes" id="UP000789702"/>
    </source>
</evidence>
<name>A0ACA9KZR5_9GLOM</name>
<evidence type="ECO:0000313" key="1">
    <source>
        <dbReference type="EMBL" id="CAG8499518.1"/>
    </source>
</evidence>